<accession>A0A916T3W5</accession>
<name>A0A916T3W5_9ACTN</name>
<reference evidence="2" key="1">
    <citation type="journal article" date="2014" name="Int. J. Syst. Evol. Microbiol.">
        <title>Complete genome sequence of Corynebacterium casei LMG S-19264T (=DSM 44701T), isolated from a smear-ripened cheese.</title>
        <authorList>
            <consortium name="US DOE Joint Genome Institute (JGI-PGF)"/>
            <person name="Walter F."/>
            <person name="Albersmeier A."/>
            <person name="Kalinowski J."/>
            <person name="Ruckert C."/>
        </authorList>
    </citation>
    <scope>NUCLEOTIDE SEQUENCE</scope>
    <source>
        <strain evidence="2">CGMCC 1.12827</strain>
    </source>
</reference>
<sequence length="395" mass="41188">MPTPSAGARIATTVISCVATLATLTVTAPTGSAAPAASPQHPTCRTADQLSLSDVVDFTAASLRRSMPSAMAPAIEAAGATVSGWLDRSRVSALAVIDPAVDVSQETAAGGMHSSNALVQQVIAIKNGTYRTQYRASDLTLNEALEDSLLGLELAANFSPVLSTVPEIAGLLGKYVEAYTTQNCLAGPGPVHQRSPLPAPTTIPAQVMTDVRKVDLADATCAPIASESLGQFTIRVLREERDRVSPAQRGSYDAEGKRILAALNTIRVPKNALPLEAADLGTLGTVLDILGPFPLYVGGVVRQSDERSWSQAIPASQVQLDDAFDMAEAATDLLDDIATVGATVVSAVIGLPDVVNAAGPTYVLKTTQGVLESLCFSDTRHRVTAPSRRTSSRPH</sequence>
<organism evidence="2 3">
    <name type="scientific">Gordonia jinhuaensis</name>
    <dbReference type="NCBI Taxonomy" id="1517702"/>
    <lineage>
        <taxon>Bacteria</taxon>
        <taxon>Bacillati</taxon>
        <taxon>Actinomycetota</taxon>
        <taxon>Actinomycetes</taxon>
        <taxon>Mycobacteriales</taxon>
        <taxon>Gordoniaceae</taxon>
        <taxon>Gordonia</taxon>
    </lineage>
</organism>
<evidence type="ECO:0000256" key="1">
    <source>
        <dbReference type="SAM" id="SignalP"/>
    </source>
</evidence>
<dbReference type="EMBL" id="BMGC01000008">
    <property type="protein sequence ID" value="GGB28232.1"/>
    <property type="molecule type" value="Genomic_DNA"/>
</dbReference>
<dbReference type="AlphaFoldDB" id="A0A916T3W5"/>
<evidence type="ECO:0000313" key="2">
    <source>
        <dbReference type="EMBL" id="GGB28232.1"/>
    </source>
</evidence>
<dbReference type="Proteomes" id="UP000621454">
    <property type="component" value="Unassembled WGS sequence"/>
</dbReference>
<proteinExistence type="predicted"/>
<keyword evidence="1" id="KW-0732">Signal</keyword>
<reference evidence="2" key="2">
    <citation type="submission" date="2020-09" db="EMBL/GenBank/DDBJ databases">
        <authorList>
            <person name="Sun Q."/>
            <person name="Zhou Y."/>
        </authorList>
    </citation>
    <scope>NUCLEOTIDE SEQUENCE</scope>
    <source>
        <strain evidence="2">CGMCC 1.12827</strain>
    </source>
</reference>
<protein>
    <submittedName>
        <fullName evidence="2">Uncharacterized protein</fullName>
    </submittedName>
</protein>
<keyword evidence="3" id="KW-1185">Reference proteome</keyword>
<dbReference type="RefSeq" id="WP_188586024.1">
    <property type="nucleotide sequence ID" value="NZ_BMGC01000008.1"/>
</dbReference>
<gene>
    <name evidence="2" type="ORF">GCM10011489_15540</name>
</gene>
<evidence type="ECO:0000313" key="3">
    <source>
        <dbReference type="Proteomes" id="UP000621454"/>
    </source>
</evidence>
<comment type="caution">
    <text evidence="2">The sequence shown here is derived from an EMBL/GenBank/DDBJ whole genome shotgun (WGS) entry which is preliminary data.</text>
</comment>
<feature type="chain" id="PRO_5037064926" evidence="1">
    <location>
        <begin position="34"/>
        <end position="395"/>
    </location>
</feature>
<feature type="signal peptide" evidence="1">
    <location>
        <begin position="1"/>
        <end position="33"/>
    </location>
</feature>